<dbReference type="Proteomes" id="UP001219525">
    <property type="component" value="Unassembled WGS sequence"/>
</dbReference>
<dbReference type="AlphaFoldDB" id="A0AAD6Y8M2"/>
<gene>
    <name evidence="1" type="ORF">GGX14DRAFT_399541</name>
</gene>
<reference evidence="1" key="1">
    <citation type="submission" date="2023-03" db="EMBL/GenBank/DDBJ databases">
        <title>Massive genome expansion in bonnet fungi (Mycena s.s.) driven by repeated elements and novel gene families across ecological guilds.</title>
        <authorList>
            <consortium name="Lawrence Berkeley National Laboratory"/>
            <person name="Harder C.B."/>
            <person name="Miyauchi S."/>
            <person name="Viragh M."/>
            <person name="Kuo A."/>
            <person name="Thoen E."/>
            <person name="Andreopoulos B."/>
            <person name="Lu D."/>
            <person name="Skrede I."/>
            <person name="Drula E."/>
            <person name="Henrissat B."/>
            <person name="Morin E."/>
            <person name="Kohler A."/>
            <person name="Barry K."/>
            <person name="LaButti K."/>
            <person name="Morin E."/>
            <person name="Salamov A."/>
            <person name="Lipzen A."/>
            <person name="Mereny Z."/>
            <person name="Hegedus B."/>
            <person name="Baldrian P."/>
            <person name="Stursova M."/>
            <person name="Weitz H."/>
            <person name="Taylor A."/>
            <person name="Grigoriev I.V."/>
            <person name="Nagy L.G."/>
            <person name="Martin F."/>
            <person name="Kauserud H."/>
        </authorList>
    </citation>
    <scope>NUCLEOTIDE SEQUENCE</scope>
    <source>
        <strain evidence="1">9144</strain>
    </source>
</reference>
<dbReference type="EMBL" id="JARJCW010000055">
    <property type="protein sequence ID" value="KAJ7202375.1"/>
    <property type="molecule type" value="Genomic_DNA"/>
</dbReference>
<sequence length="372" mass="42915">MFRAHYQHKRDSTNYIFWKTVVGCDLYLGYGRLPPIVGCQLYYALLDCHLTHGSDMILDVDPVSFHLLDGVNHLVLRRILGLGHHSGIPQLYSELGIYPLLVRRLELALRYLAYLVALPSSHLARKALTDAESLRACGFASWLGDMAYVLRNLPFDMPPLPTLGQMSSAWCDDFIKLLRRRCRAYVHGWVNAQPSLSLLHGRLEPFKEEPSRVVHLTRRHYLHRVTVADHRLALTRLLCGSFHLRGVHRPGSDIPLDDRLCRKCGLEVETPEHVLLLCRDAETAQARRELQDRLRLDFHYDLELPKSHAEAHVTLQQLIFHWHHVVPAARFIHKVSKCWHWFGHVLPTELMEDEPAFEGEHLDDSDTEADGW</sequence>
<comment type="caution">
    <text evidence="1">The sequence shown here is derived from an EMBL/GenBank/DDBJ whole genome shotgun (WGS) entry which is preliminary data.</text>
</comment>
<accession>A0AAD6Y8M2</accession>
<proteinExistence type="predicted"/>
<evidence type="ECO:0000313" key="1">
    <source>
        <dbReference type="EMBL" id="KAJ7202375.1"/>
    </source>
</evidence>
<keyword evidence="2" id="KW-1185">Reference proteome</keyword>
<name>A0AAD6Y8M2_9AGAR</name>
<evidence type="ECO:0000313" key="2">
    <source>
        <dbReference type="Proteomes" id="UP001219525"/>
    </source>
</evidence>
<protein>
    <submittedName>
        <fullName evidence="1">Uncharacterized protein</fullName>
    </submittedName>
</protein>
<organism evidence="1 2">
    <name type="scientific">Mycena pura</name>
    <dbReference type="NCBI Taxonomy" id="153505"/>
    <lineage>
        <taxon>Eukaryota</taxon>
        <taxon>Fungi</taxon>
        <taxon>Dikarya</taxon>
        <taxon>Basidiomycota</taxon>
        <taxon>Agaricomycotina</taxon>
        <taxon>Agaricomycetes</taxon>
        <taxon>Agaricomycetidae</taxon>
        <taxon>Agaricales</taxon>
        <taxon>Marasmiineae</taxon>
        <taxon>Mycenaceae</taxon>
        <taxon>Mycena</taxon>
    </lineage>
</organism>